<accession>A0A380JNW4</accession>
<dbReference type="SMART" id="SM01134">
    <property type="entry name" value="DeoRC"/>
    <property type="match status" value="1"/>
</dbReference>
<dbReference type="PROSITE" id="PS51000">
    <property type="entry name" value="HTH_DEOR_2"/>
    <property type="match status" value="1"/>
</dbReference>
<evidence type="ECO:0000256" key="3">
    <source>
        <dbReference type="ARBA" id="ARBA00023015"/>
    </source>
</evidence>
<dbReference type="Gene3D" id="1.10.10.10">
    <property type="entry name" value="Winged helix-like DNA-binding domain superfamily/Winged helix DNA-binding domain"/>
    <property type="match status" value="1"/>
</dbReference>
<dbReference type="PROSITE" id="PS00894">
    <property type="entry name" value="HTH_DEOR_1"/>
    <property type="match status" value="1"/>
</dbReference>
<evidence type="ECO:0000256" key="6">
    <source>
        <dbReference type="ARBA" id="ARBA00024937"/>
    </source>
</evidence>
<reference evidence="8 9" key="1">
    <citation type="submission" date="2018-06" db="EMBL/GenBank/DDBJ databases">
        <authorList>
            <consortium name="Pathogen Informatics"/>
            <person name="Doyle S."/>
        </authorList>
    </citation>
    <scope>NUCLEOTIDE SEQUENCE [LARGE SCALE GENOMIC DNA]</scope>
    <source>
        <strain evidence="8 9">NCTC12092</strain>
    </source>
</reference>
<dbReference type="InterPro" id="IPR001034">
    <property type="entry name" value="DeoR_HTH"/>
</dbReference>
<dbReference type="PRINTS" id="PR00037">
    <property type="entry name" value="HTHLACR"/>
</dbReference>
<dbReference type="AlphaFoldDB" id="A0A380JNW4"/>
<dbReference type="InterPro" id="IPR050313">
    <property type="entry name" value="Carb_Metab_HTH_regulators"/>
</dbReference>
<dbReference type="InterPro" id="IPR036388">
    <property type="entry name" value="WH-like_DNA-bd_sf"/>
</dbReference>
<dbReference type="GO" id="GO:0003677">
    <property type="term" value="F:DNA binding"/>
    <property type="evidence" value="ECO:0007669"/>
    <property type="project" value="UniProtKB-KW"/>
</dbReference>
<evidence type="ECO:0000259" key="7">
    <source>
        <dbReference type="PROSITE" id="PS51000"/>
    </source>
</evidence>
<evidence type="ECO:0000256" key="1">
    <source>
        <dbReference type="ARBA" id="ARBA00021390"/>
    </source>
</evidence>
<dbReference type="InterPro" id="IPR036390">
    <property type="entry name" value="WH_DNA-bd_sf"/>
</dbReference>
<dbReference type="InterPro" id="IPR018356">
    <property type="entry name" value="Tscrpt_reg_HTH_DeoR_CS"/>
</dbReference>
<evidence type="ECO:0000256" key="4">
    <source>
        <dbReference type="ARBA" id="ARBA00023125"/>
    </source>
</evidence>
<keyword evidence="8" id="KW-0808">Transferase</keyword>
<keyword evidence="3" id="KW-0805">Transcription regulation</keyword>
<protein>
    <recommendedName>
        <fullName evidence="1">Lactose phosphotransferase system repressor</fullName>
    </recommendedName>
</protein>
<dbReference type="SMART" id="SM00420">
    <property type="entry name" value="HTH_DEOR"/>
    <property type="match status" value="1"/>
</dbReference>
<dbReference type="GO" id="GO:0003700">
    <property type="term" value="F:DNA-binding transcription factor activity"/>
    <property type="evidence" value="ECO:0007669"/>
    <property type="project" value="InterPro"/>
</dbReference>
<keyword evidence="4" id="KW-0238">DNA-binding</keyword>
<dbReference type="SUPFAM" id="SSF100950">
    <property type="entry name" value="NagB/RpiA/CoA transferase-like"/>
    <property type="match status" value="1"/>
</dbReference>
<dbReference type="Gene3D" id="3.40.50.1360">
    <property type="match status" value="1"/>
</dbReference>
<gene>
    <name evidence="8" type="primary">lacR_1</name>
    <name evidence="8" type="ORF">NCTC12092_00438</name>
</gene>
<evidence type="ECO:0000256" key="5">
    <source>
        <dbReference type="ARBA" id="ARBA00023163"/>
    </source>
</evidence>
<dbReference type="EMBL" id="UHFF01000002">
    <property type="protein sequence ID" value="SUN45304.1"/>
    <property type="molecule type" value="Genomic_DNA"/>
</dbReference>
<dbReference type="Proteomes" id="UP000254461">
    <property type="component" value="Unassembled WGS sequence"/>
</dbReference>
<evidence type="ECO:0000313" key="8">
    <source>
        <dbReference type="EMBL" id="SUN45304.1"/>
    </source>
</evidence>
<evidence type="ECO:0000313" key="9">
    <source>
        <dbReference type="Proteomes" id="UP000254461"/>
    </source>
</evidence>
<feature type="domain" description="HTH deoR-type" evidence="7">
    <location>
        <begin position="3"/>
        <end position="58"/>
    </location>
</feature>
<dbReference type="InterPro" id="IPR037171">
    <property type="entry name" value="NagB/RpiA_transferase-like"/>
</dbReference>
<dbReference type="GO" id="GO:0016740">
    <property type="term" value="F:transferase activity"/>
    <property type="evidence" value="ECO:0007669"/>
    <property type="project" value="UniProtKB-KW"/>
</dbReference>
<name>A0A380JNW4_9STRE</name>
<dbReference type="RefSeq" id="WP_037579629.1">
    <property type="nucleotide sequence ID" value="NZ_UHFF01000002.1"/>
</dbReference>
<comment type="function">
    <text evidence="6">Repressor of the lactose catabolism operon. Galactose-6-phosphate is the inducer.</text>
</comment>
<dbReference type="Pfam" id="PF00455">
    <property type="entry name" value="DeoRC"/>
    <property type="match status" value="1"/>
</dbReference>
<dbReference type="Pfam" id="PF08220">
    <property type="entry name" value="HTH_DeoR"/>
    <property type="match status" value="1"/>
</dbReference>
<evidence type="ECO:0000256" key="2">
    <source>
        <dbReference type="ARBA" id="ARBA00022491"/>
    </source>
</evidence>
<sequence length="260" mass="29165">MLKRERLLKIIEKVNANGIITVHDIIEQLKVSDMTARRDLDELEKAGKLVRIHGGAQSIAMPQKLERSNTEKLTVQIEEKKEIARYASQLVNDGETIFIGPGTTLECLAEALINRHIRIITNSLPVFNILHKSESVDLILIGGEYRAITGAFVGSLASQTILSLKFAKAFISCNGIYKNDIATYSENEGVIQRLACDNAIEKYLLADNQKFNAYDFYSFYHLDNIDAIITDSKISDSVKERYRQFAKLLVARPADNQVSS</sequence>
<proteinExistence type="predicted"/>
<keyword evidence="2" id="KW-0678">Repressor</keyword>
<dbReference type="SUPFAM" id="SSF46785">
    <property type="entry name" value="Winged helix' DNA-binding domain"/>
    <property type="match status" value="1"/>
</dbReference>
<keyword evidence="5" id="KW-0804">Transcription</keyword>
<dbReference type="PANTHER" id="PTHR30363:SF4">
    <property type="entry name" value="GLYCEROL-3-PHOSPHATE REGULON REPRESSOR"/>
    <property type="match status" value="1"/>
</dbReference>
<dbReference type="InterPro" id="IPR014036">
    <property type="entry name" value="DeoR-like_C"/>
</dbReference>
<dbReference type="PANTHER" id="PTHR30363">
    <property type="entry name" value="HTH-TYPE TRANSCRIPTIONAL REGULATOR SRLR-RELATED"/>
    <property type="match status" value="1"/>
</dbReference>
<organism evidence="8 9">
    <name type="scientific">Streptococcus equi subsp. equi</name>
    <dbReference type="NCBI Taxonomy" id="148942"/>
    <lineage>
        <taxon>Bacteria</taxon>
        <taxon>Bacillati</taxon>
        <taxon>Bacillota</taxon>
        <taxon>Bacilli</taxon>
        <taxon>Lactobacillales</taxon>
        <taxon>Streptococcaceae</taxon>
        <taxon>Streptococcus</taxon>
    </lineage>
</organism>